<comment type="caution">
    <text evidence="1">The sequence shown here is derived from an EMBL/GenBank/DDBJ whole genome shotgun (WGS) entry which is preliminary data.</text>
</comment>
<gene>
    <name evidence="1" type="ORF">B0T24DRAFT_590322</name>
</gene>
<accession>A0AAE0NE37</accession>
<evidence type="ECO:0000313" key="1">
    <source>
        <dbReference type="EMBL" id="KAK3379789.1"/>
    </source>
</evidence>
<dbReference type="AlphaFoldDB" id="A0AAE0NE37"/>
<proteinExistence type="predicted"/>
<evidence type="ECO:0000313" key="2">
    <source>
        <dbReference type="Proteomes" id="UP001287356"/>
    </source>
</evidence>
<dbReference type="SUPFAM" id="SSF81901">
    <property type="entry name" value="HCP-like"/>
    <property type="match status" value="1"/>
</dbReference>
<reference evidence="1" key="1">
    <citation type="journal article" date="2023" name="Mol. Phylogenet. Evol.">
        <title>Genome-scale phylogeny and comparative genomics of the fungal order Sordariales.</title>
        <authorList>
            <person name="Hensen N."/>
            <person name="Bonometti L."/>
            <person name="Westerberg I."/>
            <person name="Brannstrom I.O."/>
            <person name="Guillou S."/>
            <person name="Cros-Aarteil S."/>
            <person name="Calhoun S."/>
            <person name="Haridas S."/>
            <person name="Kuo A."/>
            <person name="Mondo S."/>
            <person name="Pangilinan J."/>
            <person name="Riley R."/>
            <person name="LaButti K."/>
            <person name="Andreopoulos B."/>
            <person name="Lipzen A."/>
            <person name="Chen C."/>
            <person name="Yan M."/>
            <person name="Daum C."/>
            <person name="Ng V."/>
            <person name="Clum A."/>
            <person name="Steindorff A."/>
            <person name="Ohm R.A."/>
            <person name="Martin F."/>
            <person name="Silar P."/>
            <person name="Natvig D.O."/>
            <person name="Lalanne C."/>
            <person name="Gautier V."/>
            <person name="Ament-Velasquez S.L."/>
            <person name="Kruys A."/>
            <person name="Hutchinson M.I."/>
            <person name="Powell A.J."/>
            <person name="Barry K."/>
            <person name="Miller A.N."/>
            <person name="Grigoriev I.V."/>
            <person name="Debuchy R."/>
            <person name="Gladieux P."/>
            <person name="Hiltunen Thoren M."/>
            <person name="Johannesson H."/>
        </authorList>
    </citation>
    <scope>NUCLEOTIDE SEQUENCE</scope>
    <source>
        <strain evidence="1">CBS 958.72</strain>
    </source>
</reference>
<dbReference type="EMBL" id="JAULSN010000002">
    <property type="protein sequence ID" value="KAK3379789.1"/>
    <property type="molecule type" value="Genomic_DNA"/>
</dbReference>
<name>A0AAE0NE37_9PEZI</name>
<protein>
    <submittedName>
        <fullName evidence="1">Uncharacterized protein</fullName>
    </submittedName>
</protein>
<sequence>MAAWRPTRASAPAGSFVQLSYPGSPATGALLASGRRAVCQRLLLQSSASSQSRPYAKFKRAPLMMHSPKRHKSPSSVEDDLLFMSADVSPLEFWEQRVAEELPEGLTGHKCCNTTIAYCSLATRRGSTWRGKLKAEHGIDNYTLHYTAILQLFGSSRQKRLGFHMLETASDLGYGPSTMVIYRMLLQAKDLNNGPQAKLFKVIEPRFRQLLQGSGGRDLNALTLQGMMLRRIGDDDKALQFFDQALVYGEAEAGRNSSPETVATSAGQKRPSRWDLEASCHLGRGRILLKENILKPAEAAFRVAAFELDNEMACLELAKMLPVNSPERMECILKVGQTGDPRACFLLAQTETNRISKVVGVKRFMPFSRFLQLRRQVKHAAEWLRVAGQPEMAADLLRGRSKDPPAKQD</sequence>
<organism evidence="1 2">
    <name type="scientific">Lasiosphaeria ovina</name>
    <dbReference type="NCBI Taxonomy" id="92902"/>
    <lineage>
        <taxon>Eukaryota</taxon>
        <taxon>Fungi</taxon>
        <taxon>Dikarya</taxon>
        <taxon>Ascomycota</taxon>
        <taxon>Pezizomycotina</taxon>
        <taxon>Sordariomycetes</taxon>
        <taxon>Sordariomycetidae</taxon>
        <taxon>Sordariales</taxon>
        <taxon>Lasiosphaeriaceae</taxon>
        <taxon>Lasiosphaeria</taxon>
    </lineage>
</organism>
<reference evidence="1" key="2">
    <citation type="submission" date="2023-06" db="EMBL/GenBank/DDBJ databases">
        <authorList>
            <consortium name="Lawrence Berkeley National Laboratory"/>
            <person name="Haridas S."/>
            <person name="Hensen N."/>
            <person name="Bonometti L."/>
            <person name="Westerberg I."/>
            <person name="Brannstrom I.O."/>
            <person name="Guillou S."/>
            <person name="Cros-Aarteil S."/>
            <person name="Calhoun S."/>
            <person name="Kuo A."/>
            <person name="Mondo S."/>
            <person name="Pangilinan J."/>
            <person name="Riley R."/>
            <person name="Labutti K."/>
            <person name="Andreopoulos B."/>
            <person name="Lipzen A."/>
            <person name="Chen C."/>
            <person name="Yanf M."/>
            <person name="Daum C."/>
            <person name="Ng V."/>
            <person name="Clum A."/>
            <person name="Steindorff A."/>
            <person name="Ohm R."/>
            <person name="Martin F."/>
            <person name="Silar P."/>
            <person name="Natvig D."/>
            <person name="Lalanne C."/>
            <person name="Gautier V."/>
            <person name="Ament-Velasquez S.L."/>
            <person name="Kruys A."/>
            <person name="Hutchinson M.I."/>
            <person name="Powell A.J."/>
            <person name="Barry K."/>
            <person name="Miller A.N."/>
            <person name="Grigoriev I.V."/>
            <person name="Debuchy R."/>
            <person name="Gladieux P."/>
            <person name="Thoren M.H."/>
            <person name="Johannesson H."/>
        </authorList>
    </citation>
    <scope>NUCLEOTIDE SEQUENCE</scope>
    <source>
        <strain evidence="1">CBS 958.72</strain>
    </source>
</reference>
<dbReference type="Proteomes" id="UP001287356">
    <property type="component" value="Unassembled WGS sequence"/>
</dbReference>
<keyword evidence="2" id="KW-1185">Reference proteome</keyword>